<dbReference type="Pfam" id="PF07992">
    <property type="entry name" value="Pyr_redox_2"/>
    <property type="match status" value="1"/>
</dbReference>
<dbReference type="PANTHER" id="PTHR43755">
    <property type="match status" value="1"/>
</dbReference>
<dbReference type="InterPro" id="IPR023753">
    <property type="entry name" value="FAD/NAD-binding_dom"/>
</dbReference>
<dbReference type="InterPro" id="IPR052541">
    <property type="entry name" value="SQRD"/>
</dbReference>
<dbReference type="AlphaFoldDB" id="A0A1I1HCX5"/>
<evidence type="ECO:0000313" key="4">
    <source>
        <dbReference type="Proteomes" id="UP000198728"/>
    </source>
</evidence>
<dbReference type="SUPFAM" id="SSF51905">
    <property type="entry name" value="FAD/NAD(P)-binding domain"/>
    <property type="match status" value="1"/>
</dbReference>
<name>A0A1I1HCX5_9RHOB</name>
<dbReference type="PROSITE" id="PS51318">
    <property type="entry name" value="TAT"/>
    <property type="match status" value="1"/>
</dbReference>
<dbReference type="InterPro" id="IPR049386">
    <property type="entry name" value="FCSD_central"/>
</dbReference>
<dbReference type="OrthoDB" id="9802771at2"/>
<accession>A0A1I1HCX5</accession>
<dbReference type="Proteomes" id="UP000198728">
    <property type="component" value="Unassembled WGS sequence"/>
</dbReference>
<evidence type="ECO:0000259" key="2">
    <source>
        <dbReference type="Pfam" id="PF21706"/>
    </source>
</evidence>
<dbReference type="STRING" id="441112.SAMN04488094_10351"/>
<dbReference type="RefSeq" id="WP_093360043.1">
    <property type="nucleotide sequence ID" value="NZ_FOLG01000003.1"/>
</dbReference>
<reference evidence="3 4" key="1">
    <citation type="submission" date="2016-10" db="EMBL/GenBank/DDBJ databases">
        <authorList>
            <person name="de Groot N.N."/>
        </authorList>
    </citation>
    <scope>NUCLEOTIDE SEQUENCE [LARGE SCALE GENOMIC DNA]</scope>
    <source>
        <strain evidence="3 4">DSM 19548</strain>
    </source>
</reference>
<feature type="domain" description="Sulfide dehydrogenase [flavocytochrome c] flavoprotein chain central" evidence="2">
    <location>
        <begin position="165"/>
        <end position="276"/>
    </location>
</feature>
<protein>
    <submittedName>
        <fullName evidence="3">Pyridine nucleotide-disulphide oxidoreductase</fullName>
    </submittedName>
</protein>
<gene>
    <name evidence="3" type="ORF">SAMN04488094_10351</name>
</gene>
<dbReference type="GO" id="GO:0016491">
    <property type="term" value="F:oxidoreductase activity"/>
    <property type="evidence" value="ECO:0007669"/>
    <property type="project" value="InterPro"/>
</dbReference>
<sequence length="342" mass="35326">MKDLTRRHFLGHSLAGGVALATAGLVATAGAGEPSLIIGGGPAGAATALAIRAARPEARVTLVERDPTRLAGNVDAPAALMRPSAVGYGALAQAGVGIVIDEVVGLDWRNRRLELFSGRRLPFGTLVVAPGTAPRAEAIPGFDAVAGHQWPAVWGSAREARRFAGQLAALPERGHVVLRLPADAGGNPDEAARRALYIAQDLERNRPDARLTVLDAAEQSETAATFAALLPETTLTAKRVTWCGPVEGGTVLAVDTRRGRLETPLGAVTADVVNFVTPRRAAAIAHLAGLADESGWCPCAPDGRSGLRPAAFVVGDARKGARRSVSGALEQGRATARASLMV</sequence>
<evidence type="ECO:0000259" key="1">
    <source>
        <dbReference type="Pfam" id="PF07992"/>
    </source>
</evidence>
<keyword evidence="4" id="KW-1185">Reference proteome</keyword>
<dbReference type="EMBL" id="FOLG01000003">
    <property type="protein sequence ID" value="SFC19828.1"/>
    <property type="molecule type" value="Genomic_DNA"/>
</dbReference>
<organism evidence="3 4">
    <name type="scientific">Tropicimonas isoalkanivorans</name>
    <dbReference type="NCBI Taxonomy" id="441112"/>
    <lineage>
        <taxon>Bacteria</taxon>
        <taxon>Pseudomonadati</taxon>
        <taxon>Pseudomonadota</taxon>
        <taxon>Alphaproteobacteria</taxon>
        <taxon>Rhodobacterales</taxon>
        <taxon>Roseobacteraceae</taxon>
        <taxon>Tropicimonas</taxon>
    </lineage>
</organism>
<dbReference type="Pfam" id="PF21706">
    <property type="entry name" value="FCSD_central"/>
    <property type="match status" value="1"/>
</dbReference>
<proteinExistence type="predicted"/>
<feature type="domain" description="FAD/NAD(P)-binding" evidence="1">
    <location>
        <begin position="36"/>
        <end position="143"/>
    </location>
</feature>
<evidence type="ECO:0000313" key="3">
    <source>
        <dbReference type="EMBL" id="SFC19828.1"/>
    </source>
</evidence>
<dbReference type="Gene3D" id="3.50.50.60">
    <property type="entry name" value="FAD/NAD(P)-binding domain"/>
    <property type="match status" value="2"/>
</dbReference>
<dbReference type="PANTHER" id="PTHR43755:SF1">
    <property type="entry name" value="FAD-DEPENDENT PYRIDINE NUCLEOTIDE-DISULPHIDE OXIDOREDUCTASE"/>
    <property type="match status" value="1"/>
</dbReference>
<dbReference type="InterPro" id="IPR006311">
    <property type="entry name" value="TAT_signal"/>
</dbReference>
<dbReference type="InterPro" id="IPR036188">
    <property type="entry name" value="FAD/NAD-bd_sf"/>
</dbReference>